<protein>
    <submittedName>
        <fullName evidence="9">ABC transporter permease</fullName>
    </submittedName>
</protein>
<keyword evidence="6 7" id="KW-0472">Membrane</keyword>
<evidence type="ECO:0000256" key="6">
    <source>
        <dbReference type="ARBA" id="ARBA00023136"/>
    </source>
</evidence>
<keyword evidence="4 7" id="KW-0812">Transmembrane</keyword>
<proteinExistence type="inferred from homology"/>
<organism evidence="9">
    <name type="scientific">Bosea sp. NBC_00436</name>
    <dbReference type="NCBI Taxonomy" id="2969620"/>
    <lineage>
        <taxon>Bacteria</taxon>
        <taxon>Pseudomonadati</taxon>
        <taxon>Pseudomonadota</taxon>
        <taxon>Alphaproteobacteria</taxon>
        <taxon>Hyphomicrobiales</taxon>
        <taxon>Boseaceae</taxon>
        <taxon>Bosea</taxon>
    </lineage>
</organism>
<geneLocation type="plasmid" evidence="9">
    <name>pNBC436</name>
</geneLocation>
<evidence type="ECO:0000259" key="8">
    <source>
        <dbReference type="PROSITE" id="PS50928"/>
    </source>
</evidence>
<feature type="domain" description="ABC transmembrane type-1" evidence="8">
    <location>
        <begin position="100"/>
        <end position="315"/>
    </location>
</feature>
<dbReference type="Pfam" id="PF19300">
    <property type="entry name" value="BPD_transp_1_N"/>
    <property type="match status" value="1"/>
</dbReference>
<comment type="similarity">
    <text evidence="7">Belongs to the binding-protein-dependent transport system permease family.</text>
</comment>
<evidence type="ECO:0000256" key="7">
    <source>
        <dbReference type="RuleBase" id="RU363032"/>
    </source>
</evidence>
<feature type="transmembrane region" description="Helical" evidence="7">
    <location>
        <begin position="188"/>
        <end position="206"/>
    </location>
</feature>
<keyword evidence="5 7" id="KW-1133">Transmembrane helix</keyword>
<name>A0A9E8A1J3_9HYPH</name>
<dbReference type="AlphaFoldDB" id="A0A9E8A1J3"/>
<dbReference type="GO" id="GO:0055085">
    <property type="term" value="P:transmembrane transport"/>
    <property type="evidence" value="ECO:0007669"/>
    <property type="project" value="InterPro"/>
</dbReference>
<accession>A0A9E8A1J3</accession>
<feature type="transmembrane region" description="Helical" evidence="7">
    <location>
        <begin position="104"/>
        <end position="125"/>
    </location>
</feature>
<reference evidence="9" key="1">
    <citation type="submission" date="2022-08" db="EMBL/GenBank/DDBJ databases">
        <title>Complete Genome Sequences of 2 Bosea sp. soil isolates.</title>
        <authorList>
            <person name="Alvarez Arevalo M."/>
            <person name="Sterndorff E.B."/>
            <person name="Faurdal D."/>
            <person name="Joergensen T.S."/>
            <person name="Weber T."/>
        </authorList>
    </citation>
    <scope>NUCLEOTIDE SEQUENCE</scope>
    <source>
        <strain evidence="9">NBC_00436</strain>
        <plasmid evidence="9">pNBC436</plasmid>
    </source>
</reference>
<evidence type="ECO:0000256" key="5">
    <source>
        <dbReference type="ARBA" id="ARBA00022989"/>
    </source>
</evidence>
<feature type="transmembrane region" description="Helical" evidence="7">
    <location>
        <begin position="292"/>
        <end position="318"/>
    </location>
</feature>
<evidence type="ECO:0000256" key="2">
    <source>
        <dbReference type="ARBA" id="ARBA00022448"/>
    </source>
</evidence>
<dbReference type="SUPFAM" id="SSF161098">
    <property type="entry name" value="MetI-like"/>
    <property type="match status" value="1"/>
</dbReference>
<dbReference type="InterPro" id="IPR000515">
    <property type="entry name" value="MetI-like"/>
</dbReference>
<evidence type="ECO:0000256" key="3">
    <source>
        <dbReference type="ARBA" id="ARBA00022475"/>
    </source>
</evidence>
<dbReference type="PROSITE" id="PS50928">
    <property type="entry name" value="ABC_TM1"/>
    <property type="match status" value="1"/>
</dbReference>
<comment type="subcellular location">
    <subcellularLocation>
        <location evidence="1 7">Cell membrane</location>
        <topology evidence="1 7">Multi-pass membrane protein</topology>
    </subcellularLocation>
</comment>
<dbReference type="Gene3D" id="1.10.3720.10">
    <property type="entry name" value="MetI-like"/>
    <property type="match status" value="1"/>
</dbReference>
<keyword evidence="9" id="KW-0614">Plasmid</keyword>
<dbReference type="CDD" id="cd06261">
    <property type="entry name" value="TM_PBP2"/>
    <property type="match status" value="1"/>
</dbReference>
<keyword evidence="2 7" id="KW-0813">Transport</keyword>
<gene>
    <name evidence="9" type="ORF">NWE54_27000</name>
</gene>
<dbReference type="GO" id="GO:0005886">
    <property type="term" value="C:plasma membrane"/>
    <property type="evidence" value="ECO:0007669"/>
    <property type="project" value="UniProtKB-SubCell"/>
</dbReference>
<dbReference type="InterPro" id="IPR035906">
    <property type="entry name" value="MetI-like_sf"/>
</dbReference>
<keyword evidence="3" id="KW-1003">Cell membrane</keyword>
<evidence type="ECO:0000256" key="4">
    <source>
        <dbReference type="ARBA" id="ARBA00022692"/>
    </source>
</evidence>
<dbReference type="EMBL" id="CP102775">
    <property type="protein sequence ID" value="UZF90187.1"/>
    <property type="molecule type" value="Genomic_DNA"/>
</dbReference>
<dbReference type="PANTHER" id="PTHR43163">
    <property type="entry name" value="DIPEPTIDE TRANSPORT SYSTEM PERMEASE PROTEIN DPPB-RELATED"/>
    <property type="match status" value="1"/>
</dbReference>
<sequence>MSNLPRFVARRLMQSVLTMLVIIVLLFVLLHSAPGDVVDVLAGEAGAASPEYLARMRQQLGLDQPLLVQLYKYTLNILSFDLGYSLRTNQPVSELIMTRLPPTFLLLSISITTAVGAGILLGVTAARHVNQPLDNAISLAALLFYATPIFWIALMMIVLFSVQLGWFPTGGMTTLGARLSTWERILDIARHAVMPSAALSLFYIAIYTRLMRASMLEVQNSDYVRTAQAKGLSDSTVAWRHVFRNALLPIVTMVGLQVGSLIGGAVLIETVFAWPGLGRLASEAIFQRDFNLLMGVLVISCVLVLVMNIIVDIVYALVDPRIILS</sequence>
<feature type="transmembrane region" description="Helical" evidence="7">
    <location>
        <begin position="246"/>
        <end position="272"/>
    </location>
</feature>
<dbReference type="PANTHER" id="PTHR43163:SF9">
    <property type="entry name" value="ABC TRANSPORTER PERMEASE PROTEIN"/>
    <property type="match status" value="1"/>
</dbReference>
<evidence type="ECO:0000313" key="9">
    <source>
        <dbReference type="EMBL" id="UZF90187.1"/>
    </source>
</evidence>
<feature type="transmembrane region" description="Helical" evidence="7">
    <location>
        <begin position="12"/>
        <end position="33"/>
    </location>
</feature>
<feature type="transmembrane region" description="Helical" evidence="7">
    <location>
        <begin position="137"/>
        <end position="168"/>
    </location>
</feature>
<dbReference type="Pfam" id="PF00528">
    <property type="entry name" value="BPD_transp_1"/>
    <property type="match status" value="1"/>
</dbReference>
<evidence type="ECO:0000256" key="1">
    <source>
        <dbReference type="ARBA" id="ARBA00004651"/>
    </source>
</evidence>
<dbReference type="InterPro" id="IPR045621">
    <property type="entry name" value="BPD_transp_1_N"/>
</dbReference>